<dbReference type="Proteomes" id="UP001058003">
    <property type="component" value="Chromosome"/>
</dbReference>
<dbReference type="RefSeq" id="WP_033357555.1">
    <property type="nucleotide sequence ID" value="NZ_CP073767.1"/>
</dbReference>
<accession>A0A9Q9IHE1</accession>
<organism evidence="1 2">
    <name type="scientific">Dactylosporangium aurantiacum</name>
    <dbReference type="NCBI Taxonomy" id="35754"/>
    <lineage>
        <taxon>Bacteria</taxon>
        <taxon>Bacillati</taxon>
        <taxon>Actinomycetota</taxon>
        <taxon>Actinomycetes</taxon>
        <taxon>Micromonosporales</taxon>
        <taxon>Micromonosporaceae</taxon>
        <taxon>Dactylosporangium</taxon>
    </lineage>
</organism>
<reference evidence="1" key="1">
    <citation type="submission" date="2021-04" db="EMBL/GenBank/DDBJ databases">
        <title>Dactylosporangium aurantiacum NRRL B-8018 full assembly.</title>
        <authorList>
            <person name="Hartkoorn R.C."/>
            <person name="Beaudoing E."/>
            <person name="Hot D."/>
        </authorList>
    </citation>
    <scope>NUCLEOTIDE SEQUENCE</scope>
    <source>
        <strain evidence="1">NRRL B-8018</strain>
    </source>
</reference>
<evidence type="ECO:0000313" key="2">
    <source>
        <dbReference type="Proteomes" id="UP001058003"/>
    </source>
</evidence>
<protein>
    <submittedName>
        <fullName evidence="1">Uncharacterized protein</fullName>
    </submittedName>
</protein>
<gene>
    <name evidence="1" type="ORF">Daura_47285</name>
</gene>
<keyword evidence="2" id="KW-1185">Reference proteome</keyword>
<dbReference type="EMBL" id="CP073767">
    <property type="protein sequence ID" value="UWZ54007.1"/>
    <property type="molecule type" value="Genomic_DNA"/>
</dbReference>
<evidence type="ECO:0000313" key="1">
    <source>
        <dbReference type="EMBL" id="UWZ54007.1"/>
    </source>
</evidence>
<sequence length="99" mass="11021">MIAEYHPDWCSRAACTAYTEVGDDLHRSEPVVIKTDDPTVELFVFKTAYMDGTHEYIEMAKLEVPTVRPWHLSEPVLGTELILPMSSATAALRAVAVLT</sequence>
<proteinExistence type="predicted"/>
<name>A0A9Q9IHE1_9ACTN</name>
<dbReference type="KEGG" id="daur:Daura_47285"/>
<dbReference type="AlphaFoldDB" id="A0A9Q9IHE1"/>